<dbReference type="InterPro" id="IPR040554">
    <property type="entry name" value="KPWE_PEX14_dom"/>
</dbReference>
<reference evidence="6" key="1">
    <citation type="submission" date="2010-11" db="EMBL/GenBank/DDBJ databases">
        <title>The genome sequence of Microbotryum violaceum strain p1A1 Lamole.</title>
        <authorList>
            <person name="Cuomo C."/>
            <person name="Perlin M."/>
            <person name="Young S.K."/>
            <person name="Zeng Q."/>
            <person name="Gargeya S."/>
            <person name="Alvarado L."/>
            <person name="Berlin A."/>
            <person name="Chapman S.B."/>
            <person name="Chen Z."/>
            <person name="Freedman E."/>
            <person name="Gellesch M."/>
            <person name="Goldberg J."/>
            <person name="Griggs A."/>
            <person name="Gujja S."/>
            <person name="Heilman E."/>
            <person name="Heiman D."/>
            <person name="Howarth C."/>
            <person name="Mehta T."/>
            <person name="Neiman D."/>
            <person name="Pearson M."/>
            <person name="Roberts A."/>
            <person name="Saif S."/>
            <person name="Shea T."/>
            <person name="Shenoy N."/>
            <person name="Sisk P."/>
            <person name="Stolte C."/>
            <person name="Sykes S."/>
            <person name="White J."/>
            <person name="Yandava C."/>
            <person name="Haas B."/>
            <person name="Nusbaum C."/>
            <person name="Birren B."/>
        </authorList>
    </citation>
    <scope>NUCLEOTIDE SEQUENCE [LARGE SCALE GENOMIC DNA]</scope>
    <source>
        <strain evidence="6">p1A1 Lamole</strain>
    </source>
</reference>
<dbReference type="AlphaFoldDB" id="U5GYS8"/>
<accession>U5GYS8</accession>
<evidence type="ECO:0000259" key="3">
    <source>
        <dbReference type="Pfam" id="PF17733"/>
    </source>
</evidence>
<dbReference type="EnsemblFungi" id="MVLG_00340T0">
    <property type="protein sequence ID" value="MVLG_00340T0"/>
    <property type="gene ID" value="MVLG_00340"/>
</dbReference>
<dbReference type="EMBL" id="AEIJ01000026">
    <property type="status" value="NOT_ANNOTATED_CDS"/>
    <property type="molecule type" value="Genomic_DNA"/>
</dbReference>
<keyword evidence="2" id="KW-0472">Membrane</keyword>
<keyword evidence="2" id="KW-0812">Transmembrane</keyword>
<evidence type="ECO:0000313" key="4">
    <source>
        <dbReference type="EMBL" id="KDE09437.1"/>
    </source>
</evidence>
<dbReference type="PANTHER" id="PTHR36855:SF1">
    <property type="entry name" value="PEROXISOME MEMBRANE ANCHOR PROTEIN PEX14P N-TERMINAL DOMAIN-CONTAINING PROTEIN"/>
    <property type="match status" value="1"/>
</dbReference>
<protein>
    <recommendedName>
        <fullName evidence="3">Peroxisomal membrane protein PEX14-like KPWE domain-containing protein</fullName>
    </recommendedName>
</protein>
<keyword evidence="6" id="KW-1185">Reference proteome</keyword>
<feature type="transmembrane region" description="Helical" evidence="2">
    <location>
        <begin position="502"/>
        <end position="527"/>
    </location>
</feature>
<reference evidence="4" key="2">
    <citation type="submission" date="2010-11" db="EMBL/GenBank/DDBJ databases">
        <authorList>
            <consortium name="The Broad Institute Genome Sequencing Platform"/>
            <person name="Earl A."/>
            <person name="Ward D."/>
            <person name="Feldgarden M."/>
            <person name="Gevers D."/>
            <person name="Butler R."/>
            <person name="Young S.K."/>
            <person name="Zeng Q."/>
            <person name="Gargeya S."/>
            <person name="Fitzgerald M."/>
            <person name="Haas B."/>
            <person name="Abouelleil A."/>
            <person name="Alvarado L."/>
            <person name="Arachchi H.M."/>
            <person name="Berlin A."/>
            <person name="Brown A."/>
            <person name="Chapman S.B."/>
            <person name="Chen Z."/>
            <person name="Dunbar C."/>
            <person name="Freedman E."/>
            <person name="Gearin G."/>
            <person name="Gellesch M."/>
            <person name="Goldberg J."/>
            <person name="Griggs A."/>
            <person name="Gujja S."/>
            <person name="Heilman E."/>
            <person name="Heiman D."/>
            <person name="Howarth C."/>
            <person name="Larson L."/>
            <person name="Lui A."/>
            <person name="MacDonald P.J.P."/>
            <person name="Mehta T."/>
            <person name="Montmayeur A."/>
            <person name="Murphy C."/>
            <person name="Neiman D."/>
            <person name="Pearson M."/>
            <person name="Priest M."/>
            <person name="Roberts A."/>
            <person name="Saif S."/>
            <person name="Shea T."/>
            <person name="Shenoy N."/>
            <person name="Sisk P."/>
            <person name="Stolte C."/>
            <person name="Sykes S."/>
            <person name="White J."/>
            <person name="Yandava C."/>
            <person name="Wortman J."/>
            <person name="Nusbaum C."/>
            <person name="Birren B."/>
        </authorList>
    </citation>
    <scope>NUCLEOTIDE SEQUENCE</scope>
    <source>
        <strain evidence="4">P1A1 Lamole</strain>
    </source>
</reference>
<reference evidence="5" key="4">
    <citation type="submission" date="2015-06" db="UniProtKB">
        <authorList>
            <consortium name="EnsemblFungi"/>
        </authorList>
    </citation>
    <scope>IDENTIFICATION</scope>
</reference>
<feature type="region of interest" description="Disordered" evidence="1">
    <location>
        <begin position="553"/>
        <end position="593"/>
    </location>
</feature>
<dbReference type="HOGENOM" id="CLU_460192_0_0_1"/>
<name>U5GYS8_USTV1</name>
<gene>
    <name evidence="4" type="ORF">MVLG_00340</name>
</gene>
<feature type="domain" description="Peroxisomal membrane protein PEX14-like KPWE" evidence="3">
    <location>
        <begin position="125"/>
        <end position="174"/>
    </location>
</feature>
<feature type="compositionally biased region" description="Low complexity" evidence="1">
    <location>
        <begin position="83"/>
        <end position="120"/>
    </location>
</feature>
<feature type="region of interest" description="Disordered" evidence="1">
    <location>
        <begin position="463"/>
        <end position="486"/>
    </location>
</feature>
<organism evidence="4">
    <name type="scientific">Microbotryum lychnidis-dioicae (strain p1A1 Lamole / MvSl-1064)</name>
    <name type="common">Anther smut fungus</name>
    <dbReference type="NCBI Taxonomy" id="683840"/>
    <lineage>
        <taxon>Eukaryota</taxon>
        <taxon>Fungi</taxon>
        <taxon>Dikarya</taxon>
        <taxon>Basidiomycota</taxon>
        <taxon>Pucciniomycotina</taxon>
        <taxon>Microbotryomycetes</taxon>
        <taxon>Microbotryales</taxon>
        <taxon>Microbotryaceae</taxon>
        <taxon>Microbotryum</taxon>
    </lineage>
</organism>
<evidence type="ECO:0000313" key="6">
    <source>
        <dbReference type="Proteomes" id="UP000017200"/>
    </source>
</evidence>
<evidence type="ECO:0000313" key="5">
    <source>
        <dbReference type="EnsemblFungi" id="MVLG_00340T0"/>
    </source>
</evidence>
<dbReference type="OrthoDB" id="2537815at2759"/>
<dbReference type="InParanoid" id="U5GYS8"/>
<reference evidence="4 6" key="3">
    <citation type="journal article" date="2015" name="BMC Genomics">
        <title>Sex and parasites: genomic and transcriptomic analysis of Microbotryum lychnidis-dioicae, the biotrophic and plant-castrating anther smut fungus.</title>
        <authorList>
            <person name="Perlin M.H."/>
            <person name="Amselem J."/>
            <person name="Fontanillas E."/>
            <person name="Toh S.S."/>
            <person name="Chen Z."/>
            <person name="Goldberg J."/>
            <person name="Duplessis S."/>
            <person name="Henrissat B."/>
            <person name="Young S."/>
            <person name="Zeng Q."/>
            <person name="Aguileta G."/>
            <person name="Petit E."/>
            <person name="Badouin H."/>
            <person name="Andrews J."/>
            <person name="Razeeq D."/>
            <person name="Gabaldon T."/>
            <person name="Quesneville H."/>
            <person name="Giraud T."/>
            <person name="Hood M.E."/>
            <person name="Schultz D.J."/>
            <person name="Cuomo C.A."/>
        </authorList>
    </citation>
    <scope>NUCLEOTIDE SEQUENCE [LARGE SCALE GENOMIC DNA]</scope>
    <source>
        <strain evidence="4">P1A1 Lamole</strain>
        <strain evidence="6">p1A1 Lamole</strain>
    </source>
</reference>
<feature type="compositionally biased region" description="Low complexity" evidence="1">
    <location>
        <begin position="568"/>
        <end position="593"/>
    </location>
</feature>
<dbReference type="Pfam" id="PF17733">
    <property type="entry name" value="KPWE_dom"/>
    <property type="match status" value="1"/>
</dbReference>
<evidence type="ECO:0000256" key="1">
    <source>
        <dbReference type="SAM" id="MobiDB-lite"/>
    </source>
</evidence>
<feature type="region of interest" description="Disordered" evidence="1">
    <location>
        <begin position="44"/>
        <end position="129"/>
    </location>
</feature>
<dbReference type="STRING" id="683840.U5GYS8"/>
<sequence length="593" mass="62516">MDRSTLSSDPAFVQGLESILAPYRANGASEHEIEQLSQRAFEFYQRQQQQSSSAAEFAQQEAQQERGAAGSSDQVIASGVSCSSHDPTSASAAPAPASTSTPSTQSNQSTLPTSSTSSPTPDNPPYPISFTQLASLIASGAPIPGIKDIPDRLNEGEPTPSQVDLSAVKKPWEKSYTTLSSLVYAPSRSFAAHRSPFPWLVHQSPVANRPAAAVAVARTIPGRLITMVSQHQRPRPRTSPLLCLSLACASVVEAALTLQAPATLTTCQPASFNWTGGLPYYTLNVGPQGNTNLEQYVLTTKAYDWQVDYPAGTIVNVRLDSGAAYAPAYSYSGSMIVQAGTDNSCVPASHQNLSTSATLTNPITFTTVPTNLSSCTSATWAWTGGSAPYTVTFIALDSAGMADTFTTNSPTYTWAPTYPGGVTLLMTVAPGSYVNSQQAFFKTMYIYNGTDSSCVTQQHLQNATRTSPPPYVAPAVSSSTRSPKPTATAFVSGNRATVQNSLSAGAIAGIVVGILGLGLIYLSFFIIRRRQQRNKMRFGNDGTPSSLMRLDSIEVEQEQRPVLGGRQGPSTGASGSSGAARPAGGNAPSVLRK</sequence>
<dbReference type="Proteomes" id="UP000017200">
    <property type="component" value="Unassembled WGS sequence"/>
</dbReference>
<dbReference type="EMBL" id="GL541644">
    <property type="protein sequence ID" value="KDE09437.1"/>
    <property type="molecule type" value="Genomic_DNA"/>
</dbReference>
<dbReference type="CDD" id="cd12087">
    <property type="entry name" value="TM_EGFR-like"/>
    <property type="match status" value="1"/>
</dbReference>
<evidence type="ECO:0000256" key="2">
    <source>
        <dbReference type="SAM" id="Phobius"/>
    </source>
</evidence>
<proteinExistence type="predicted"/>
<keyword evidence="2" id="KW-1133">Transmembrane helix</keyword>
<feature type="compositionally biased region" description="Low complexity" evidence="1">
    <location>
        <begin position="44"/>
        <end position="69"/>
    </location>
</feature>
<dbReference type="PANTHER" id="PTHR36855">
    <property type="entry name" value="CHROMOSOME 10, WHOLE GENOME SHOTGUN SEQUENCE"/>
    <property type="match status" value="1"/>
</dbReference>